<evidence type="ECO:0000259" key="5">
    <source>
        <dbReference type="PROSITE" id="PS50943"/>
    </source>
</evidence>
<dbReference type="Proteomes" id="UP001180825">
    <property type="component" value="Unassembled WGS sequence"/>
</dbReference>
<dbReference type="Gene3D" id="1.10.260.40">
    <property type="entry name" value="lambda repressor-like DNA-binding domains"/>
    <property type="match status" value="1"/>
</dbReference>
<dbReference type="InterPro" id="IPR028082">
    <property type="entry name" value="Peripla_BP_I"/>
</dbReference>
<evidence type="ECO:0000313" key="7">
    <source>
        <dbReference type="Proteomes" id="UP001180825"/>
    </source>
</evidence>
<proteinExistence type="predicted"/>
<sequence>MAPTTPRPPTMRDVARTAGVSTATVSRYVNGLQRFTEATEARLREAIDQLGFTVDPVARSMITGRTHTVAVVILDIRNPHFTGIVKGANRKAQQLGYNLLFVDTGERQSAEAGMLRELSRRVDGLIVSSRMPDADLSTLRDLDKPVVFFGRASQVGVHSVSADGRSAAAMLGRHLIDLGHRRIAYLGYGAARWDAERKAGLTDALREAGLEPMFFSADSPTLEAGEKSVGEVLMGSARPDAVVCYNDMLALGFMKQAQAAGVRVPEQVSVAGFDDIPFARFSTPTLTTVDMQSEAMGELALERLIELIDGTLDASEEMLKPRLVLRQSTAAKVRT</sequence>
<accession>A0ABU2A3X2</accession>
<dbReference type="EMBL" id="JAVDXV010000002">
    <property type="protein sequence ID" value="MDR7331892.1"/>
    <property type="molecule type" value="Genomic_DNA"/>
</dbReference>
<dbReference type="PANTHER" id="PTHR30146:SF109">
    <property type="entry name" value="HTH-TYPE TRANSCRIPTIONAL REGULATOR GALS"/>
    <property type="match status" value="1"/>
</dbReference>
<evidence type="ECO:0000256" key="3">
    <source>
        <dbReference type="ARBA" id="ARBA00023163"/>
    </source>
</evidence>
<dbReference type="PANTHER" id="PTHR30146">
    <property type="entry name" value="LACI-RELATED TRANSCRIPTIONAL REPRESSOR"/>
    <property type="match status" value="1"/>
</dbReference>
<keyword evidence="3" id="KW-0804">Transcription</keyword>
<name>A0ABU2A3X2_9BURK</name>
<dbReference type="Pfam" id="PF13377">
    <property type="entry name" value="Peripla_BP_3"/>
    <property type="match status" value="1"/>
</dbReference>
<dbReference type="PRINTS" id="PR00036">
    <property type="entry name" value="HTHLACI"/>
</dbReference>
<dbReference type="PROSITE" id="PS50932">
    <property type="entry name" value="HTH_LACI_2"/>
    <property type="match status" value="1"/>
</dbReference>
<feature type="domain" description="HTH lacI-type" evidence="4">
    <location>
        <begin position="9"/>
        <end position="63"/>
    </location>
</feature>
<dbReference type="CDD" id="cd06267">
    <property type="entry name" value="PBP1_LacI_sugar_binding-like"/>
    <property type="match status" value="1"/>
</dbReference>
<dbReference type="InterPro" id="IPR010982">
    <property type="entry name" value="Lambda_DNA-bd_dom_sf"/>
</dbReference>
<dbReference type="InterPro" id="IPR046335">
    <property type="entry name" value="LacI/GalR-like_sensor"/>
</dbReference>
<protein>
    <submittedName>
        <fullName evidence="6">LacI family transcriptional regulator</fullName>
    </submittedName>
</protein>
<dbReference type="RefSeq" id="WP_310325712.1">
    <property type="nucleotide sequence ID" value="NZ_JAVDXV010000002.1"/>
</dbReference>
<dbReference type="PROSITE" id="PS00356">
    <property type="entry name" value="HTH_LACI_1"/>
    <property type="match status" value="1"/>
</dbReference>
<keyword evidence="2" id="KW-0238">DNA-binding</keyword>
<comment type="caution">
    <text evidence="6">The sequence shown here is derived from an EMBL/GenBank/DDBJ whole genome shotgun (WGS) entry which is preliminary data.</text>
</comment>
<organism evidence="6 7">
    <name type="scientific">Roseateles asaccharophilus</name>
    <dbReference type="NCBI Taxonomy" id="582607"/>
    <lineage>
        <taxon>Bacteria</taxon>
        <taxon>Pseudomonadati</taxon>
        <taxon>Pseudomonadota</taxon>
        <taxon>Betaproteobacteria</taxon>
        <taxon>Burkholderiales</taxon>
        <taxon>Sphaerotilaceae</taxon>
        <taxon>Roseateles</taxon>
    </lineage>
</organism>
<dbReference type="CDD" id="cd01392">
    <property type="entry name" value="HTH_LacI"/>
    <property type="match status" value="1"/>
</dbReference>
<evidence type="ECO:0000313" key="6">
    <source>
        <dbReference type="EMBL" id="MDR7331892.1"/>
    </source>
</evidence>
<dbReference type="SUPFAM" id="SSF53822">
    <property type="entry name" value="Periplasmic binding protein-like I"/>
    <property type="match status" value="1"/>
</dbReference>
<evidence type="ECO:0000256" key="1">
    <source>
        <dbReference type="ARBA" id="ARBA00023015"/>
    </source>
</evidence>
<dbReference type="PROSITE" id="PS50943">
    <property type="entry name" value="HTH_CROC1"/>
    <property type="match status" value="1"/>
</dbReference>
<dbReference type="InterPro" id="IPR001387">
    <property type="entry name" value="Cro/C1-type_HTH"/>
</dbReference>
<dbReference type="SUPFAM" id="SSF47413">
    <property type="entry name" value="lambda repressor-like DNA-binding domains"/>
    <property type="match status" value="1"/>
</dbReference>
<dbReference type="Pfam" id="PF00356">
    <property type="entry name" value="LacI"/>
    <property type="match status" value="1"/>
</dbReference>
<feature type="domain" description="HTH cro/C1-type" evidence="5">
    <location>
        <begin position="10"/>
        <end position="57"/>
    </location>
</feature>
<keyword evidence="7" id="KW-1185">Reference proteome</keyword>
<keyword evidence="1" id="KW-0805">Transcription regulation</keyword>
<reference evidence="6 7" key="1">
    <citation type="submission" date="2023-07" db="EMBL/GenBank/DDBJ databases">
        <title>Sorghum-associated microbial communities from plants grown in Nebraska, USA.</title>
        <authorList>
            <person name="Schachtman D."/>
        </authorList>
    </citation>
    <scope>NUCLEOTIDE SEQUENCE [LARGE SCALE GENOMIC DNA]</scope>
    <source>
        <strain evidence="6 7">BE316</strain>
    </source>
</reference>
<dbReference type="Gene3D" id="3.40.50.2300">
    <property type="match status" value="2"/>
</dbReference>
<gene>
    <name evidence="6" type="ORF">J2X21_001018</name>
</gene>
<evidence type="ECO:0000256" key="2">
    <source>
        <dbReference type="ARBA" id="ARBA00023125"/>
    </source>
</evidence>
<dbReference type="InterPro" id="IPR000843">
    <property type="entry name" value="HTH_LacI"/>
</dbReference>
<evidence type="ECO:0000259" key="4">
    <source>
        <dbReference type="PROSITE" id="PS50932"/>
    </source>
</evidence>
<dbReference type="SMART" id="SM00354">
    <property type="entry name" value="HTH_LACI"/>
    <property type="match status" value="1"/>
</dbReference>